<dbReference type="AlphaFoldDB" id="A0A165DQE8"/>
<dbReference type="InterPro" id="IPR036291">
    <property type="entry name" value="NAD(P)-bd_dom_sf"/>
</dbReference>
<evidence type="ECO:0000313" key="4">
    <source>
        <dbReference type="Proteomes" id="UP000077266"/>
    </source>
</evidence>
<dbReference type="GO" id="GO:0016646">
    <property type="term" value="F:oxidoreductase activity, acting on the CH-NH group of donors, NAD or NADP as acceptor"/>
    <property type="evidence" value="ECO:0007669"/>
    <property type="project" value="TreeGrafter"/>
</dbReference>
<protein>
    <submittedName>
        <fullName evidence="3">NAD(P)-binding protein</fullName>
    </submittedName>
</protein>
<dbReference type="STRING" id="1314781.A0A165DQE8"/>
<proteinExistence type="inferred from homology"/>
<evidence type="ECO:0000256" key="1">
    <source>
        <dbReference type="ARBA" id="ARBA00038376"/>
    </source>
</evidence>
<gene>
    <name evidence="3" type="ORF">EXIGLDRAFT_712539</name>
</gene>
<dbReference type="Proteomes" id="UP000077266">
    <property type="component" value="Unassembled WGS sequence"/>
</dbReference>
<feature type="domain" description="NAD(P)-binding" evidence="2">
    <location>
        <begin position="8"/>
        <end position="208"/>
    </location>
</feature>
<dbReference type="SUPFAM" id="SSF51735">
    <property type="entry name" value="NAD(P)-binding Rossmann-fold domains"/>
    <property type="match status" value="1"/>
</dbReference>
<keyword evidence="4" id="KW-1185">Reference proteome</keyword>
<dbReference type="InterPro" id="IPR016040">
    <property type="entry name" value="NAD(P)-bd_dom"/>
</dbReference>
<dbReference type="EMBL" id="KV426199">
    <property type="protein sequence ID" value="KZV85116.1"/>
    <property type="molecule type" value="Genomic_DNA"/>
</dbReference>
<comment type="similarity">
    <text evidence="1">Belongs to the avfA family.</text>
</comment>
<accession>A0A165DQE8</accession>
<name>A0A165DQE8_EXIGL</name>
<dbReference type="PANTHER" id="PTHR43355">
    <property type="entry name" value="FLAVIN REDUCTASE (NADPH)"/>
    <property type="match status" value="1"/>
</dbReference>
<evidence type="ECO:0000313" key="3">
    <source>
        <dbReference type="EMBL" id="KZV85116.1"/>
    </source>
</evidence>
<reference evidence="3 4" key="1">
    <citation type="journal article" date="2016" name="Mol. Biol. Evol.">
        <title>Comparative Genomics of Early-Diverging Mushroom-Forming Fungi Provides Insights into the Origins of Lignocellulose Decay Capabilities.</title>
        <authorList>
            <person name="Nagy L.G."/>
            <person name="Riley R."/>
            <person name="Tritt A."/>
            <person name="Adam C."/>
            <person name="Daum C."/>
            <person name="Floudas D."/>
            <person name="Sun H."/>
            <person name="Yadav J.S."/>
            <person name="Pangilinan J."/>
            <person name="Larsson K.H."/>
            <person name="Matsuura K."/>
            <person name="Barry K."/>
            <person name="Labutti K."/>
            <person name="Kuo R."/>
            <person name="Ohm R.A."/>
            <person name="Bhattacharya S.S."/>
            <person name="Shirouzu T."/>
            <person name="Yoshinaga Y."/>
            <person name="Martin F.M."/>
            <person name="Grigoriev I.V."/>
            <person name="Hibbett D.S."/>
        </authorList>
    </citation>
    <scope>NUCLEOTIDE SEQUENCE [LARGE SCALE GENOMIC DNA]</scope>
    <source>
        <strain evidence="3 4">HHB12029</strain>
    </source>
</reference>
<organism evidence="3 4">
    <name type="scientific">Exidia glandulosa HHB12029</name>
    <dbReference type="NCBI Taxonomy" id="1314781"/>
    <lineage>
        <taxon>Eukaryota</taxon>
        <taxon>Fungi</taxon>
        <taxon>Dikarya</taxon>
        <taxon>Basidiomycota</taxon>
        <taxon>Agaricomycotina</taxon>
        <taxon>Agaricomycetes</taxon>
        <taxon>Auriculariales</taxon>
        <taxon>Exidiaceae</taxon>
        <taxon>Exidia</taxon>
    </lineage>
</organism>
<dbReference type="Pfam" id="PF13460">
    <property type="entry name" value="NAD_binding_10"/>
    <property type="match status" value="1"/>
</dbReference>
<evidence type="ECO:0000259" key="2">
    <source>
        <dbReference type="Pfam" id="PF13460"/>
    </source>
</evidence>
<dbReference type="InParanoid" id="A0A165DQE8"/>
<dbReference type="OrthoDB" id="10254221at2759"/>
<dbReference type="InterPro" id="IPR051606">
    <property type="entry name" value="Polyketide_Oxido-like"/>
</dbReference>
<dbReference type="PANTHER" id="PTHR43355:SF2">
    <property type="entry name" value="FLAVIN REDUCTASE (NADPH)"/>
    <property type="match status" value="1"/>
</dbReference>
<dbReference type="Gene3D" id="3.40.50.720">
    <property type="entry name" value="NAD(P)-binding Rossmann-like Domain"/>
    <property type="match status" value="1"/>
</dbReference>
<sequence>MPRVLILGATGPCGILLIRECLAREGYSVVIYARSPSKLPPEIKVHDRVTIVEGQLDDVQALTKAIQGVDAVLSALGPRVTAGPFHSPGSPLAQGYKVLLEVMQRAGCKRLILLGTASIKDKEHDKFSATFFALITGVMTLASTAYYDVVSIGKVVMESDGVDWTIARVPVLTDQHNTEYIAGYVGDGKTKAWLSRPAFARFVVDELERGAWIKKLPLVCSAH</sequence>